<reference evidence="2 3" key="2">
    <citation type="journal article" date="2023" name="Mol. Biol. Evol.">
        <title>Genomics of Secondarily Temperate Adaptation in the Only Non-Antarctic Icefish.</title>
        <authorList>
            <person name="Rivera-Colon A.G."/>
            <person name="Rayamajhi N."/>
            <person name="Minhas B.F."/>
            <person name="Madrigal G."/>
            <person name="Bilyk K.T."/>
            <person name="Yoon V."/>
            <person name="Hune M."/>
            <person name="Gregory S."/>
            <person name="Cheng C.H.C."/>
            <person name="Catchen J.M."/>
        </authorList>
    </citation>
    <scope>NUCLEOTIDE SEQUENCE [LARGE SCALE GENOMIC DNA]</scope>
    <source>
        <strain evidence="2">JMC-PN-2008</strain>
    </source>
</reference>
<evidence type="ECO:0000256" key="1">
    <source>
        <dbReference type="SAM" id="MobiDB-lite"/>
    </source>
</evidence>
<gene>
    <name evidence="2" type="ORF">PBY51_012428</name>
</gene>
<dbReference type="AlphaFoldDB" id="A0AAN7XQL3"/>
<organism evidence="2 3">
    <name type="scientific">Eleginops maclovinus</name>
    <name type="common">Patagonian blennie</name>
    <name type="synonym">Eleginus maclovinus</name>
    <dbReference type="NCBI Taxonomy" id="56733"/>
    <lineage>
        <taxon>Eukaryota</taxon>
        <taxon>Metazoa</taxon>
        <taxon>Chordata</taxon>
        <taxon>Craniata</taxon>
        <taxon>Vertebrata</taxon>
        <taxon>Euteleostomi</taxon>
        <taxon>Actinopterygii</taxon>
        <taxon>Neopterygii</taxon>
        <taxon>Teleostei</taxon>
        <taxon>Neoteleostei</taxon>
        <taxon>Acanthomorphata</taxon>
        <taxon>Eupercaria</taxon>
        <taxon>Perciformes</taxon>
        <taxon>Notothenioidei</taxon>
        <taxon>Eleginopidae</taxon>
        <taxon>Eleginops</taxon>
    </lineage>
</organism>
<reference evidence="2 3" key="1">
    <citation type="journal article" date="2023" name="Genes (Basel)">
        <title>Chromosome-Level Genome Assembly and Circadian Gene Repertoire of the Patagonia Blennie Eleginops maclovinus-The Closest Ancestral Proxy of Antarctic Cryonotothenioids.</title>
        <authorList>
            <person name="Cheng C.C."/>
            <person name="Rivera-Colon A.G."/>
            <person name="Minhas B.F."/>
            <person name="Wilson L."/>
            <person name="Rayamajhi N."/>
            <person name="Vargas-Chacoff L."/>
            <person name="Catchen J.M."/>
        </authorList>
    </citation>
    <scope>NUCLEOTIDE SEQUENCE [LARGE SCALE GENOMIC DNA]</scope>
    <source>
        <strain evidence="2">JMC-PN-2008</strain>
    </source>
</reference>
<feature type="region of interest" description="Disordered" evidence="1">
    <location>
        <begin position="39"/>
        <end position="84"/>
    </location>
</feature>
<dbReference type="EMBL" id="JAUZQC010000008">
    <property type="protein sequence ID" value="KAK5867978.1"/>
    <property type="molecule type" value="Genomic_DNA"/>
</dbReference>
<keyword evidence="3" id="KW-1185">Reference proteome</keyword>
<dbReference type="Proteomes" id="UP001346869">
    <property type="component" value="Unassembled WGS sequence"/>
</dbReference>
<feature type="compositionally biased region" description="Acidic residues" evidence="1">
    <location>
        <begin position="53"/>
        <end position="79"/>
    </location>
</feature>
<evidence type="ECO:0000313" key="3">
    <source>
        <dbReference type="Proteomes" id="UP001346869"/>
    </source>
</evidence>
<comment type="caution">
    <text evidence="2">The sequence shown here is derived from an EMBL/GenBank/DDBJ whole genome shotgun (WGS) entry which is preliminary data.</text>
</comment>
<protein>
    <submittedName>
        <fullName evidence="2">Uncharacterized protein</fullName>
    </submittedName>
</protein>
<proteinExistence type="predicted"/>
<sequence>MSEKKQLQARQYLRSWRSARQVMSSLSDALAAVGDMDDSLDLNESFEDRPVLEDDLDDWMDVDPSDDEEEDALGDDLEVSEQRPASLASDLASWACQFQVKHKSW</sequence>
<name>A0AAN7XQL3_ELEMC</name>
<accession>A0AAN7XQL3</accession>
<evidence type="ECO:0000313" key="2">
    <source>
        <dbReference type="EMBL" id="KAK5867978.1"/>
    </source>
</evidence>